<protein>
    <submittedName>
        <fullName evidence="1">Predicted pyrophosphatase</fullName>
    </submittedName>
</protein>
<keyword evidence="2" id="KW-1185">Reference proteome</keyword>
<accession>A0A0K8P960</accession>
<dbReference type="PANTHER" id="PTHR10151:SF120">
    <property type="entry name" value="BIS(5'-ADENOSYL)-TRIPHOSPHATASE"/>
    <property type="match status" value="1"/>
</dbReference>
<evidence type="ECO:0000313" key="1">
    <source>
        <dbReference type="EMBL" id="GAP39182.1"/>
    </source>
</evidence>
<evidence type="ECO:0000313" key="2">
    <source>
        <dbReference type="Proteomes" id="UP000053370"/>
    </source>
</evidence>
<dbReference type="GO" id="GO:0016787">
    <property type="term" value="F:hydrolase activity"/>
    <property type="evidence" value="ECO:0007669"/>
    <property type="project" value="UniProtKB-ARBA"/>
</dbReference>
<dbReference type="InterPro" id="IPR002591">
    <property type="entry name" value="Phosphodiest/P_Trfase"/>
</dbReference>
<proteinExistence type="predicted"/>
<dbReference type="OrthoDB" id="9779267at2"/>
<dbReference type="RefSeq" id="WP_062277009.1">
    <property type="nucleotide sequence ID" value="NZ_DF968179.1"/>
</dbReference>
<dbReference type="Gene3D" id="3.40.720.10">
    <property type="entry name" value="Alkaline Phosphatase, subunit A"/>
    <property type="match status" value="1"/>
</dbReference>
<dbReference type="EMBL" id="DF968179">
    <property type="protein sequence ID" value="GAP39182.1"/>
    <property type="molecule type" value="Genomic_DNA"/>
</dbReference>
<dbReference type="Proteomes" id="UP000053370">
    <property type="component" value="Unassembled WGS sequence"/>
</dbReference>
<dbReference type="InterPro" id="IPR017850">
    <property type="entry name" value="Alkaline_phosphatase_core_sf"/>
</dbReference>
<sequence>MKNLIEKVIDQIELRSKNSLNFGENSIRPVFDGFSIANIPSSICHWLDSDTGEMLPGIALEQEFGLHFRHVILIVIDGLGLLQTETVYDRLKENPWIQRIQEQAIASALTSVIPSTTVAALTSIWTGCAPGSHGLVGYEMWLKELGMVVNYLPYSPIALSGKSGLIAEAGIPPENMFPSQTLGQILSENQVISRSYMPSMLSASNLTKAQMTGSAVIPYRRFGDLWANLKENLERDKGSRTYETIYWNDIDTYGHLMGIDNERVYFDLDQFFYGLEKTYQHLSKMNLGDTLILITADHGQIKNVPDPHRDLKKYPRFLDELTILPCGENRFTYFYPKSGKEKDIIRFVEEKWPNDFRFVSSRDMIQEGIFGEDHLHPDLNNRVGELIAIAQKDAYFWWPNRPDKLHARHGGVSREEMLVPFTGIGLS</sequence>
<gene>
    <name evidence="1" type="ORF">ATC1_11101</name>
</gene>
<dbReference type="PANTHER" id="PTHR10151">
    <property type="entry name" value="ECTONUCLEOTIDE PYROPHOSPHATASE/PHOSPHODIESTERASE"/>
    <property type="match status" value="1"/>
</dbReference>
<dbReference type="SUPFAM" id="SSF53649">
    <property type="entry name" value="Alkaline phosphatase-like"/>
    <property type="match status" value="1"/>
</dbReference>
<dbReference type="STRING" id="1678840.ATC1_11101"/>
<dbReference type="Pfam" id="PF01663">
    <property type="entry name" value="Phosphodiest"/>
    <property type="match status" value="1"/>
</dbReference>
<dbReference type="AlphaFoldDB" id="A0A0K8P960"/>
<name>A0A0K8P960_9CHLR</name>
<organism evidence="1">
    <name type="scientific">Flexilinea flocculi</name>
    <dbReference type="NCBI Taxonomy" id="1678840"/>
    <lineage>
        <taxon>Bacteria</taxon>
        <taxon>Bacillati</taxon>
        <taxon>Chloroflexota</taxon>
        <taxon>Anaerolineae</taxon>
        <taxon>Anaerolineales</taxon>
        <taxon>Anaerolineaceae</taxon>
        <taxon>Flexilinea</taxon>
    </lineage>
</organism>
<reference evidence="1" key="1">
    <citation type="journal article" date="2015" name="Genome Announc.">
        <title>Draft Genome Sequence of Anaerolineae Strain TC1, a Novel Isolate from a Methanogenic Wastewater Treatment System.</title>
        <authorList>
            <person name="Matsuura N."/>
            <person name="Tourlousse D.M."/>
            <person name="Sun L."/>
            <person name="Toyonaga M."/>
            <person name="Kuroda K."/>
            <person name="Ohashi A."/>
            <person name="Cruz R."/>
            <person name="Yamaguchi T."/>
            <person name="Sekiguchi Y."/>
        </authorList>
    </citation>
    <scope>NUCLEOTIDE SEQUENCE [LARGE SCALE GENOMIC DNA]</scope>
    <source>
        <strain evidence="1">TC1</strain>
    </source>
</reference>